<organism evidence="2 3">
    <name type="scientific">Hyphomicrobium sulfonivorans</name>
    <dbReference type="NCBI Taxonomy" id="121290"/>
    <lineage>
        <taxon>Bacteria</taxon>
        <taxon>Pseudomonadati</taxon>
        <taxon>Pseudomonadota</taxon>
        <taxon>Alphaproteobacteria</taxon>
        <taxon>Hyphomicrobiales</taxon>
        <taxon>Hyphomicrobiaceae</taxon>
        <taxon>Hyphomicrobium</taxon>
    </lineage>
</organism>
<reference evidence="2 3" key="1">
    <citation type="submission" date="2015-10" db="EMBL/GenBank/DDBJ databases">
        <title>Transcriptomic analysis of a linuron degrading triple-species bacterial consortium.</title>
        <authorList>
            <person name="Albers P."/>
        </authorList>
    </citation>
    <scope>NUCLEOTIDE SEQUENCE [LARGE SCALE GENOMIC DNA]</scope>
    <source>
        <strain evidence="2 3">WDL6</strain>
    </source>
</reference>
<comment type="similarity">
    <text evidence="1">Belongs to the UPF0262 family.</text>
</comment>
<protein>
    <recommendedName>
        <fullName evidence="1">UPF0262 protein APY04_2893</fullName>
    </recommendedName>
</protein>
<proteinExistence type="inferred from homology"/>
<accession>A0A120CTS9</accession>
<dbReference type="OrthoDB" id="9798434at2"/>
<comment type="caution">
    <text evidence="2">The sequence shown here is derived from an EMBL/GenBank/DDBJ whole genome shotgun (WGS) entry which is preliminary data.</text>
</comment>
<dbReference type="Proteomes" id="UP000059074">
    <property type="component" value="Unassembled WGS sequence"/>
</dbReference>
<dbReference type="InterPro" id="IPR008321">
    <property type="entry name" value="UCP032146"/>
</dbReference>
<dbReference type="PIRSF" id="PIRSF032146">
    <property type="entry name" value="UCP032146"/>
    <property type="match status" value="1"/>
</dbReference>
<sequence length="165" mass="18665">MTTEVESQDLPRARLVAITLDEKSIATSNSNIEHEREVAIFDILEGNSFALEGRDEGPYKLNLALMDDRLVFVVSSEADEVLITHMLSLTPLKRIMKDYFLVCESYYEAIRTAPPSRIQAIDMGRRGLHDEGSRTLLERLAGKITVDIDTARRLFTLICALHWKG</sequence>
<gene>
    <name evidence="2" type="ORF">APY04_2893</name>
</gene>
<dbReference type="PATRIC" id="fig|121290.4.peg.493"/>
<evidence type="ECO:0000256" key="1">
    <source>
        <dbReference type="HAMAP-Rule" id="MF_00678"/>
    </source>
</evidence>
<name>A0A120CTS9_HYPSL</name>
<dbReference type="AlphaFoldDB" id="A0A120CTS9"/>
<evidence type="ECO:0000313" key="2">
    <source>
        <dbReference type="EMBL" id="KWT65144.1"/>
    </source>
</evidence>
<evidence type="ECO:0000313" key="3">
    <source>
        <dbReference type="Proteomes" id="UP000059074"/>
    </source>
</evidence>
<dbReference type="STRING" id="121290.APY04_2893"/>
<dbReference type="RefSeq" id="WP_068463661.1">
    <property type="nucleotide sequence ID" value="NZ_LMTR01000082.1"/>
</dbReference>
<dbReference type="EMBL" id="LMTR01000082">
    <property type="protein sequence ID" value="KWT65144.1"/>
    <property type="molecule type" value="Genomic_DNA"/>
</dbReference>
<dbReference type="Pfam" id="PF06793">
    <property type="entry name" value="UPF0262"/>
    <property type="match status" value="1"/>
</dbReference>
<keyword evidence="3" id="KW-1185">Reference proteome</keyword>
<dbReference type="NCBIfam" id="NF002769">
    <property type="entry name" value="PRK02853.1"/>
    <property type="match status" value="1"/>
</dbReference>
<dbReference type="HAMAP" id="MF_00678">
    <property type="entry name" value="UPF0262"/>
    <property type="match status" value="1"/>
</dbReference>